<dbReference type="Pfam" id="PF02909">
    <property type="entry name" value="TetR_C_1"/>
    <property type="match status" value="1"/>
</dbReference>
<evidence type="ECO:0000256" key="1">
    <source>
        <dbReference type="ARBA" id="ARBA00002856"/>
    </source>
</evidence>
<dbReference type="PROSITE" id="PS01081">
    <property type="entry name" value="HTH_TETR_1"/>
    <property type="match status" value="1"/>
</dbReference>
<dbReference type="SUPFAM" id="SSF46689">
    <property type="entry name" value="Homeodomain-like"/>
    <property type="match status" value="1"/>
</dbReference>
<keyword evidence="5" id="KW-0804">Transcription</keyword>
<evidence type="ECO:0000256" key="5">
    <source>
        <dbReference type="ARBA" id="ARBA00023163"/>
    </source>
</evidence>
<dbReference type="PANTHER" id="PTHR30055:SF151">
    <property type="entry name" value="TRANSCRIPTIONAL REGULATORY PROTEIN"/>
    <property type="match status" value="1"/>
</dbReference>
<dbReference type="InterPro" id="IPR050109">
    <property type="entry name" value="HTH-type_TetR-like_transc_reg"/>
</dbReference>
<dbReference type="PROSITE" id="PS50977">
    <property type="entry name" value="HTH_TETR_2"/>
    <property type="match status" value="1"/>
</dbReference>
<evidence type="ECO:0000313" key="9">
    <source>
        <dbReference type="Proteomes" id="UP000662747"/>
    </source>
</evidence>
<dbReference type="InterPro" id="IPR036271">
    <property type="entry name" value="Tet_transcr_reg_TetR-rel_C_sf"/>
</dbReference>
<evidence type="ECO:0000256" key="4">
    <source>
        <dbReference type="ARBA" id="ARBA00023125"/>
    </source>
</evidence>
<dbReference type="PRINTS" id="PR00400">
    <property type="entry name" value="TETREPRESSOR"/>
</dbReference>
<name>A0ABX7P4D4_9BACT</name>
<dbReference type="SUPFAM" id="SSF48498">
    <property type="entry name" value="Tetracyclin repressor-like, C-terminal domain"/>
    <property type="match status" value="1"/>
</dbReference>
<dbReference type="EMBL" id="CP071090">
    <property type="protein sequence ID" value="QSQ25292.1"/>
    <property type="molecule type" value="Genomic_DNA"/>
</dbReference>
<sequence length="208" mass="22710">MRIQREQAVRAAWTLVDEIGVDGMTMRALAQALEIQAPSLYWHFPSKQVLLETMADALLEDVGREQDADAGWEAVVKGVAGELRRAFMSHRDGARVYAGTAVVSENTLRVSDLLIGALGRAALKPREASWAAFSVLDYVLGFTIEEQSLGAQKAEGPPVAERIRALAKGRFPHVAAAADAIVDPDFDARFAFGLELLVSGLRNRKPRR</sequence>
<feature type="DNA-binding region" description="H-T-H motif" evidence="6">
    <location>
        <begin position="25"/>
        <end position="44"/>
    </location>
</feature>
<gene>
    <name evidence="8" type="ORF">JY651_10340</name>
</gene>
<evidence type="ECO:0000256" key="2">
    <source>
        <dbReference type="ARBA" id="ARBA00022491"/>
    </source>
</evidence>
<accession>A0ABX7P4D4</accession>
<organism evidence="8 9">
    <name type="scientific">Pyxidicoccus parkwayensis</name>
    <dbReference type="NCBI Taxonomy" id="2813578"/>
    <lineage>
        <taxon>Bacteria</taxon>
        <taxon>Pseudomonadati</taxon>
        <taxon>Myxococcota</taxon>
        <taxon>Myxococcia</taxon>
        <taxon>Myxococcales</taxon>
        <taxon>Cystobacterineae</taxon>
        <taxon>Myxococcaceae</taxon>
        <taxon>Pyxidicoccus</taxon>
    </lineage>
</organism>
<evidence type="ECO:0000313" key="8">
    <source>
        <dbReference type="EMBL" id="QSQ25292.1"/>
    </source>
</evidence>
<keyword evidence="4 6" id="KW-0238">DNA-binding</keyword>
<dbReference type="PANTHER" id="PTHR30055">
    <property type="entry name" value="HTH-TYPE TRANSCRIPTIONAL REGULATOR RUTR"/>
    <property type="match status" value="1"/>
</dbReference>
<dbReference type="InterPro" id="IPR003012">
    <property type="entry name" value="Tet_transcr_reg_TetR"/>
</dbReference>
<reference evidence="8 9" key="1">
    <citation type="submission" date="2021-02" db="EMBL/GenBank/DDBJ databases">
        <title>De Novo genome assembly of isolated myxobacteria.</title>
        <authorList>
            <person name="Stevens D.C."/>
        </authorList>
    </citation>
    <scope>NUCLEOTIDE SEQUENCE [LARGE SCALE GENOMIC DNA]</scope>
    <source>
        <strain evidence="9">SCPEA02</strain>
    </source>
</reference>
<dbReference type="InterPro" id="IPR004111">
    <property type="entry name" value="Repressor_TetR_C"/>
</dbReference>
<dbReference type="InterPro" id="IPR023772">
    <property type="entry name" value="DNA-bd_HTH_TetR-type_CS"/>
</dbReference>
<keyword evidence="9" id="KW-1185">Reference proteome</keyword>
<feature type="domain" description="HTH tetR-type" evidence="7">
    <location>
        <begin position="2"/>
        <end position="62"/>
    </location>
</feature>
<dbReference type="Pfam" id="PF00440">
    <property type="entry name" value="TetR_N"/>
    <property type="match status" value="1"/>
</dbReference>
<dbReference type="InterPro" id="IPR009057">
    <property type="entry name" value="Homeodomain-like_sf"/>
</dbReference>
<evidence type="ECO:0000256" key="6">
    <source>
        <dbReference type="PROSITE-ProRule" id="PRU00335"/>
    </source>
</evidence>
<dbReference type="Gene3D" id="1.10.10.60">
    <property type="entry name" value="Homeodomain-like"/>
    <property type="match status" value="1"/>
</dbReference>
<dbReference type="InterPro" id="IPR001647">
    <property type="entry name" value="HTH_TetR"/>
</dbReference>
<evidence type="ECO:0000259" key="7">
    <source>
        <dbReference type="PROSITE" id="PS50977"/>
    </source>
</evidence>
<dbReference type="Proteomes" id="UP000662747">
    <property type="component" value="Chromosome"/>
</dbReference>
<comment type="function">
    <text evidence="1">TetR is the repressor of the tetracycline resistance element; its N-terminal region forms a helix-turn-helix structure and binds DNA. Binding of tetracycline to TetR reduces the repressor affinity for the tetracycline resistance gene (tetA) promoter operator sites.</text>
</comment>
<protein>
    <submittedName>
        <fullName evidence="8">TetR/AcrR family transcriptional regulator C-terminal domain-containing protein</fullName>
    </submittedName>
</protein>
<keyword evidence="2" id="KW-0678">Repressor</keyword>
<evidence type="ECO:0000256" key="3">
    <source>
        <dbReference type="ARBA" id="ARBA00023015"/>
    </source>
</evidence>
<keyword evidence="3" id="KW-0805">Transcription regulation</keyword>
<dbReference type="Gene3D" id="1.10.357.10">
    <property type="entry name" value="Tetracycline Repressor, domain 2"/>
    <property type="match status" value="1"/>
</dbReference>
<proteinExistence type="predicted"/>
<dbReference type="RefSeq" id="WP_206726848.1">
    <property type="nucleotide sequence ID" value="NZ_CP071090.1"/>
</dbReference>